<keyword evidence="4 10" id="KW-0812">Transmembrane</keyword>
<dbReference type="PANTHER" id="PTHR30069:SF53">
    <property type="entry name" value="COLICIN I RECEPTOR-RELATED"/>
    <property type="match status" value="1"/>
</dbReference>
<dbReference type="eggNOG" id="COG4771">
    <property type="taxonomic scope" value="Bacteria"/>
</dbReference>
<gene>
    <name evidence="15" type="ordered locus">HCH_03573</name>
</gene>
<dbReference type="CDD" id="cd01347">
    <property type="entry name" value="ligand_gated_channel"/>
    <property type="match status" value="1"/>
</dbReference>
<dbReference type="SUPFAM" id="SSF56935">
    <property type="entry name" value="Porins"/>
    <property type="match status" value="1"/>
</dbReference>
<dbReference type="GO" id="GO:0009279">
    <property type="term" value="C:cell outer membrane"/>
    <property type="evidence" value="ECO:0007669"/>
    <property type="project" value="UniProtKB-SubCell"/>
</dbReference>
<dbReference type="InterPro" id="IPR012910">
    <property type="entry name" value="Plug_dom"/>
</dbReference>
<dbReference type="RefSeq" id="WP_011397383.1">
    <property type="nucleotide sequence ID" value="NC_007645.1"/>
</dbReference>
<dbReference type="HOGENOM" id="CLU_008287_18_1_6"/>
<evidence type="ECO:0000256" key="7">
    <source>
        <dbReference type="ARBA" id="ARBA00023077"/>
    </source>
</evidence>
<dbReference type="Gene3D" id="2.170.130.10">
    <property type="entry name" value="TonB-dependent receptor, plug domain"/>
    <property type="match status" value="1"/>
</dbReference>
<evidence type="ECO:0000256" key="10">
    <source>
        <dbReference type="PROSITE-ProRule" id="PRU01360"/>
    </source>
</evidence>
<comment type="similarity">
    <text evidence="10 11">Belongs to the TonB-dependent receptor family.</text>
</comment>
<dbReference type="InterPro" id="IPR000531">
    <property type="entry name" value="Beta-barrel_TonB"/>
</dbReference>
<feature type="signal peptide" evidence="12">
    <location>
        <begin position="1"/>
        <end position="21"/>
    </location>
</feature>
<dbReference type="InterPro" id="IPR037066">
    <property type="entry name" value="Plug_dom_sf"/>
</dbReference>
<dbReference type="STRING" id="349521.HCH_03573"/>
<evidence type="ECO:0000259" key="14">
    <source>
        <dbReference type="Pfam" id="PF07715"/>
    </source>
</evidence>
<feature type="domain" description="TonB-dependent receptor plug" evidence="14">
    <location>
        <begin position="48"/>
        <end position="153"/>
    </location>
</feature>
<keyword evidence="9 10" id="KW-0998">Cell outer membrane</keyword>
<comment type="subcellular location">
    <subcellularLocation>
        <location evidence="1 10">Cell outer membrane</location>
        <topology evidence="1 10">Multi-pass membrane protein</topology>
    </subcellularLocation>
</comment>
<keyword evidence="8 10" id="KW-0472">Membrane</keyword>
<protein>
    <submittedName>
        <fullName evidence="15">Outer membrane receptor protein, mostly Fe transport</fullName>
    </submittedName>
</protein>
<keyword evidence="7 11" id="KW-0798">TonB box</keyword>
<evidence type="ECO:0000256" key="2">
    <source>
        <dbReference type="ARBA" id="ARBA00022448"/>
    </source>
</evidence>
<evidence type="ECO:0000256" key="12">
    <source>
        <dbReference type="SAM" id="SignalP"/>
    </source>
</evidence>
<name>Q2SGA9_HAHCH</name>
<evidence type="ECO:0000256" key="4">
    <source>
        <dbReference type="ARBA" id="ARBA00022692"/>
    </source>
</evidence>
<dbReference type="AlphaFoldDB" id="Q2SGA9"/>
<dbReference type="Pfam" id="PF00593">
    <property type="entry name" value="TonB_dep_Rec_b-barrel"/>
    <property type="match status" value="1"/>
</dbReference>
<dbReference type="InterPro" id="IPR036942">
    <property type="entry name" value="Beta-barrel_TonB_sf"/>
</dbReference>
<sequence>MRLNRAIGAVASLALPLGAAAEEATVLQTVEVVGERPALVKEPTALQTEVMAEKLEDINSPEVSDALKYEPNLVVRKRYIGDRNATLSFRETHTTQTARAVVMGDGIMLSNFLGSSFNFAPRWGLMQPEEIEWIEVLYGPYSAEYSGNAMGGAVIMHGRMPEQREAQVSAGVFLQDFSAYGTEDTYFGYKTHASFGDRQGPWSYFLATDWLQNEGHPQSFGIASGSGGAPVGNPVDGAHEYPAGGYLYNSAGRSDIGESVTKIKLGYDINDRLQARMTLAYLDRNEDNLNPETYLRDADGQPVYNGEVDIDGASYKVSSQRLGESEARDLIYGAELEGALGQGWEIKSALSFYDVLEQKQRRSGTNYEEAQSNGAGTLTEDQGTGWETFDVKFAHRHDGGWMGDRVLFGYHFDRYRLDQASYNTSHWRSDDIASLSGDSEGTTRTHALFVENEWTLAPAWSMTLGARQEWWRAYDGVLARDFGADRVSAAYPERSESDLSPKASFSYRPNADWSATLSLALAYRYPTVGELYQGSIDNTGAFNASFDPDLKKEKSFAKNLTVKRHFEDASLTVSLWENDVDDAIYRQTNVFTGVTNYQNIDRVRSRGVEVVTGFKDVLTAGLDLDFNLSFTDAEIMKNSASPESQGKQFPRVPKWRANLLAGYQATEQLRFGGGVRYASDPYDSLDNSDGDRSGFGYTDSFLVFDARAVYALNEHFSVAGGVDNFTDERYYVYHPYPGRTYYAEVKWKY</sequence>
<keyword evidence="3 10" id="KW-1134">Transmembrane beta strand</keyword>
<dbReference type="Proteomes" id="UP000000238">
    <property type="component" value="Chromosome"/>
</dbReference>
<evidence type="ECO:0000256" key="3">
    <source>
        <dbReference type="ARBA" id="ARBA00022452"/>
    </source>
</evidence>
<feature type="domain" description="TonB-dependent receptor-like beta-barrel" evidence="13">
    <location>
        <begin position="270"/>
        <end position="724"/>
    </location>
</feature>
<dbReference type="KEGG" id="hch:HCH_03573"/>
<dbReference type="GO" id="GO:0015344">
    <property type="term" value="F:siderophore uptake transmembrane transporter activity"/>
    <property type="evidence" value="ECO:0007669"/>
    <property type="project" value="TreeGrafter"/>
</dbReference>
<feature type="chain" id="PRO_5004215402" evidence="12">
    <location>
        <begin position="22"/>
        <end position="749"/>
    </location>
</feature>
<dbReference type="EMBL" id="CP000155">
    <property type="protein sequence ID" value="ABC30315.1"/>
    <property type="molecule type" value="Genomic_DNA"/>
</dbReference>
<dbReference type="PANTHER" id="PTHR30069">
    <property type="entry name" value="TONB-DEPENDENT OUTER MEMBRANE RECEPTOR"/>
    <property type="match status" value="1"/>
</dbReference>
<evidence type="ECO:0000313" key="16">
    <source>
        <dbReference type="Proteomes" id="UP000000238"/>
    </source>
</evidence>
<dbReference type="PROSITE" id="PS52016">
    <property type="entry name" value="TONB_DEPENDENT_REC_3"/>
    <property type="match status" value="1"/>
</dbReference>
<keyword evidence="5 12" id="KW-0732">Signal</keyword>
<keyword evidence="6" id="KW-0406">Ion transport</keyword>
<evidence type="ECO:0000256" key="9">
    <source>
        <dbReference type="ARBA" id="ARBA00023237"/>
    </source>
</evidence>
<keyword evidence="16" id="KW-1185">Reference proteome</keyword>
<dbReference type="Pfam" id="PF07715">
    <property type="entry name" value="Plug"/>
    <property type="match status" value="1"/>
</dbReference>
<reference evidence="15 16" key="1">
    <citation type="journal article" date="2005" name="Nucleic Acids Res.">
        <title>Genomic blueprint of Hahella chejuensis, a marine microbe producing an algicidal agent.</title>
        <authorList>
            <person name="Jeong H."/>
            <person name="Yim J.H."/>
            <person name="Lee C."/>
            <person name="Choi S.-H."/>
            <person name="Park Y.K."/>
            <person name="Yoon S.H."/>
            <person name="Hur C.-G."/>
            <person name="Kang H.-Y."/>
            <person name="Kim D."/>
            <person name="Lee H.H."/>
            <person name="Park K.H."/>
            <person name="Park S.-H."/>
            <person name="Park H.-S."/>
            <person name="Lee H.K."/>
            <person name="Oh T.K."/>
            <person name="Kim J.F."/>
        </authorList>
    </citation>
    <scope>NUCLEOTIDE SEQUENCE [LARGE SCALE GENOMIC DNA]</scope>
    <source>
        <strain evidence="15 16">KCTC 2396</strain>
    </source>
</reference>
<organism evidence="15 16">
    <name type="scientific">Hahella chejuensis (strain KCTC 2396)</name>
    <dbReference type="NCBI Taxonomy" id="349521"/>
    <lineage>
        <taxon>Bacteria</taxon>
        <taxon>Pseudomonadati</taxon>
        <taxon>Pseudomonadota</taxon>
        <taxon>Gammaproteobacteria</taxon>
        <taxon>Oceanospirillales</taxon>
        <taxon>Hahellaceae</taxon>
        <taxon>Hahella</taxon>
    </lineage>
</organism>
<evidence type="ECO:0000256" key="11">
    <source>
        <dbReference type="RuleBase" id="RU003357"/>
    </source>
</evidence>
<dbReference type="InterPro" id="IPR039426">
    <property type="entry name" value="TonB-dep_rcpt-like"/>
</dbReference>
<accession>Q2SGA9</accession>
<evidence type="ECO:0000256" key="6">
    <source>
        <dbReference type="ARBA" id="ARBA00023065"/>
    </source>
</evidence>
<keyword evidence="15" id="KW-0675">Receptor</keyword>
<keyword evidence="2 10" id="KW-0813">Transport</keyword>
<evidence type="ECO:0000313" key="15">
    <source>
        <dbReference type="EMBL" id="ABC30315.1"/>
    </source>
</evidence>
<evidence type="ECO:0000256" key="5">
    <source>
        <dbReference type="ARBA" id="ARBA00022729"/>
    </source>
</evidence>
<dbReference type="Gene3D" id="2.40.170.20">
    <property type="entry name" value="TonB-dependent receptor, beta-barrel domain"/>
    <property type="match status" value="1"/>
</dbReference>
<dbReference type="OrthoDB" id="9760620at2"/>
<proteinExistence type="inferred from homology"/>
<evidence type="ECO:0000256" key="1">
    <source>
        <dbReference type="ARBA" id="ARBA00004571"/>
    </source>
</evidence>
<dbReference type="GO" id="GO:0044718">
    <property type="term" value="P:siderophore transmembrane transport"/>
    <property type="evidence" value="ECO:0007669"/>
    <property type="project" value="TreeGrafter"/>
</dbReference>
<evidence type="ECO:0000259" key="13">
    <source>
        <dbReference type="Pfam" id="PF00593"/>
    </source>
</evidence>
<evidence type="ECO:0000256" key="8">
    <source>
        <dbReference type="ARBA" id="ARBA00023136"/>
    </source>
</evidence>